<evidence type="ECO:0000256" key="3">
    <source>
        <dbReference type="ARBA" id="ARBA00022748"/>
    </source>
</evidence>
<dbReference type="InterPro" id="IPR013766">
    <property type="entry name" value="Thioredoxin_domain"/>
</dbReference>
<name>A0A1L0DXN9_9GAMM</name>
<dbReference type="AlphaFoldDB" id="A0A1L0DXN9"/>
<dbReference type="PROSITE" id="PS51352">
    <property type="entry name" value="THIOREDOXIN_2"/>
    <property type="match status" value="1"/>
</dbReference>
<dbReference type="EMBL" id="FPLJ01000039">
    <property type="protein sequence ID" value="SGY88038.1"/>
    <property type="molecule type" value="Genomic_DNA"/>
</dbReference>
<dbReference type="InterPro" id="IPR036249">
    <property type="entry name" value="Thioredoxin-like_sf"/>
</dbReference>
<dbReference type="InterPro" id="IPR050553">
    <property type="entry name" value="Thioredoxin_ResA/DsbE_sf"/>
</dbReference>
<keyword evidence="4" id="KW-1015">Disulfide bond</keyword>
<dbReference type="InterPro" id="IPR017937">
    <property type="entry name" value="Thioredoxin_CS"/>
</dbReference>
<dbReference type="PANTHER" id="PTHR42852:SF6">
    <property type="entry name" value="THIOL:DISULFIDE INTERCHANGE PROTEIN DSBE"/>
    <property type="match status" value="1"/>
</dbReference>
<evidence type="ECO:0000256" key="5">
    <source>
        <dbReference type="ARBA" id="ARBA00023284"/>
    </source>
</evidence>
<reference evidence="8 10" key="1">
    <citation type="submission" date="2016-11" db="EMBL/GenBank/DDBJ databases">
        <authorList>
            <person name="Klemetsen T."/>
        </authorList>
    </citation>
    <scope>NUCLEOTIDE SEQUENCE [LARGE SCALE GENOMIC DNA]</scope>
    <source>
        <strain evidence="8">MT 2528</strain>
    </source>
</reference>
<dbReference type="Proteomes" id="UP000183794">
    <property type="component" value="Unassembled WGS sequence"/>
</dbReference>
<dbReference type="OrthoDB" id="9799347at2"/>
<evidence type="ECO:0000313" key="10">
    <source>
        <dbReference type="Proteomes" id="UP000182660"/>
    </source>
</evidence>
<keyword evidence="6" id="KW-1133">Transmembrane helix</keyword>
<dbReference type="GO" id="GO:0017004">
    <property type="term" value="P:cytochrome complex assembly"/>
    <property type="evidence" value="ECO:0007669"/>
    <property type="project" value="UniProtKB-KW"/>
</dbReference>
<evidence type="ECO:0000256" key="4">
    <source>
        <dbReference type="ARBA" id="ARBA00023157"/>
    </source>
</evidence>
<comment type="subcellular location">
    <subcellularLocation>
        <location evidence="1">Cell inner membrane</location>
        <topology evidence="1">Single-pass membrane protein</topology>
        <orientation evidence="1">Periplasmic side</orientation>
    </subcellularLocation>
</comment>
<dbReference type="PROSITE" id="PS00194">
    <property type="entry name" value="THIOREDOXIN_1"/>
    <property type="match status" value="1"/>
</dbReference>
<evidence type="ECO:0000256" key="1">
    <source>
        <dbReference type="ARBA" id="ARBA00004383"/>
    </source>
</evidence>
<gene>
    <name evidence="8" type="ORF">MT2528_1424</name>
    <name evidence="9" type="ORF">NVI5450_1571</name>
</gene>
<proteinExistence type="inferred from homology"/>
<organism evidence="9 11">
    <name type="scientific">Moritella viscosa</name>
    <dbReference type="NCBI Taxonomy" id="80854"/>
    <lineage>
        <taxon>Bacteria</taxon>
        <taxon>Pseudomonadati</taxon>
        <taxon>Pseudomonadota</taxon>
        <taxon>Gammaproteobacteria</taxon>
        <taxon>Alteromonadales</taxon>
        <taxon>Moritellaceae</taxon>
        <taxon>Moritella</taxon>
    </lineage>
</organism>
<dbReference type="CDD" id="cd03010">
    <property type="entry name" value="TlpA_like_DsbE"/>
    <property type="match status" value="1"/>
</dbReference>
<comment type="similarity">
    <text evidence="2">Belongs to the thioredoxin family. DsbE subfamily.</text>
</comment>
<reference evidence="9 11" key="2">
    <citation type="submission" date="2016-11" db="EMBL/GenBank/DDBJ databases">
        <authorList>
            <person name="Jaros S."/>
            <person name="Januszkiewicz K."/>
            <person name="Wedrychowicz H."/>
        </authorList>
    </citation>
    <scope>NUCLEOTIDE SEQUENCE [LARGE SCALE GENOMIC DNA]</scope>
    <source>
        <strain evidence="9">NVI 5450</strain>
    </source>
</reference>
<keyword evidence="6" id="KW-0472">Membrane</keyword>
<dbReference type="InterPro" id="IPR004799">
    <property type="entry name" value="Periplasmic_diS_OxRdtase_DsbE"/>
</dbReference>
<protein>
    <submittedName>
        <fullName evidence="9">Thiol:disulfide interchange protein DsbE</fullName>
    </submittedName>
</protein>
<dbReference type="EMBL" id="FPLD01000050">
    <property type="protein sequence ID" value="SGY94268.1"/>
    <property type="molecule type" value="Genomic_DNA"/>
</dbReference>
<dbReference type="GeneID" id="61295298"/>
<accession>A0A1L0DXN9</accession>
<dbReference type="InterPro" id="IPR013740">
    <property type="entry name" value="Redoxin"/>
</dbReference>
<keyword evidence="10" id="KW-1185">Reference proteome</keyword>
<keyword evidence="3" id="KW-0201">Cytochrome c-type biogenesis</keyword>
<dbReference type="SUPFAM" id="SSF52833">
    <property type="entry name" value="Thioredoxin-like"/>
    <property type="match status" value="1"/>
</dbReference>
<dbReference type="Pfam" id="PF08534">
    <property type="entry name" value="Redoxin"/>
    <property type="match status" value="1"/>
</dbReference>
<dbReference type="RefSeq" id="WP_075471612.1">
    <property type="nucleotide sequence ID" value="NZ_CAWQZC010000112.1"/>
</dbReference>
<evidence type="ECO:0000256" key="6">
    <source>
        <dbReference type="SAM" id="Phobius"/>
    </source>
</evidence>
<dbReference type="Gene3D" id="3.40.30.10">
    <property type="entry name" value="Glutaredoxin"/>
    <property type="match status" value="1"/>
</dbReference>
<feature type="transmembrane region" description="Helical" evidence="6">
    <location>
        <begin position="12"/>
        <end position="32"/>
    </location>
</feature>
<evidence type="ECO:0000259" key="7">
    <source>
        <dbReference type="PROSITE" id="PS51352"/>
    </source>
</evidence>
<dbReference type="GO" id="GO:0015036">
    <property type="term" value="F:disulfide oxidoreductase activity"/>
    <property type="evidence" value="ECO:0007669"/>
    <property type="project" value="InterPro"/>
</dbReference>
<dbReference type="Proteomes" id="UP000182660">
    <property type="component" value="Unassembled WGS sequence"/>
</dbReference>
<dbReference type="GO" id="GO:0005886">
    <property type="term" value="C:plasma membrane"/>
    <property type="evidence" value="ECO:0007669"/>
    <property type="project" value="UniProtKB-SubCell"/>
</dbReference>
<sequence length="182" mass="20918">MTNDVKKKKQLITRLIPLIVFLCVSIFLYIGLFRDATVLESTFIGRPVPEFALNDLVEPELQHDKSVLSGKPMLLNVWATWCPTCYAEHKYLNELAEDGVYIVGMNYKDERKKALKWLEELDNPYKISLYDPDGMLGLDLGVYGAPETFFIDSKGIIQYKHVGDINPRNWNGELKAVYEQLK</sequence>
<dbReference type="NCBIfam" id="TIGR00385">
    <property type="entry name" value="dsbE"/>
    <property type="match status" value="1"/>
</dbReference>
<keyword evidence="5" id="KW-0676">Redox-active center</keyword>
<evidence type="ECO:0000256" key="2">
    <source>
        <dbReference type="ARBA" id="ARBA00007758"/>
    </source>
</evidence>
<evidence type="ECO:0000313" key="11">
    <source>
        <dbReference type="Proteomes" id="UP000183794"/>
    </source>
</evidence>
<dbReference type="GO" id="GO:0030288">
    <property type="term" value="C:outer membrane-bounded periplasmic space"/>
    <property type="evidence" value="ECO:0007669"/>
    <property type="project" value="InterPro"/>
</dbReference>
<dbReference type="PANTHER" id="PTHR42852">
    <property type="entry name" value="THIOL:DISULFIDE INTERCHANGE PROTEIN DSBE"/>
    <property type="match status" value="1"/>
</dbReference>
<evidence type="ECO:0000313" key="9">
    <source>
        <dbReference type="EMBL" id="SGY94268.1"/>
    </source>
</evidence>
<evidence type="ECO:0000313" key="8">
    <source>
        <dbReference type="EMBL" id="SGY88038.1"/>
    </source>
</evidence>
<feature type="domain" description="Thioredoxin" evidence="7">
    <location>
        <begin position="42"/>
        <end position="182"/>
    </location>
</feature>
<keyword evidence="6" id="KW-0812">Transmembrane</keyword>